<dbReference type="GO" id="GO:0006633">
    <property type="term" value="P:fatty acid biosynthetic process"/>
    <property type="evidence" value="ECO:0007669"/>
    <property type="project" value="InterPro"/>
</dbReference>
<dbReference type="SUPFAM" id="SSF52151">
    <property type="entry name" value="FabD/lysophospholipase-like"/>
    <property type="match status" value="1"/>
</dbReference>
<dbReference type="InterPro" id="IPR042104">
    <property type="entry name" value="PKS_dehydratase_sf"/>
</dbReference>
<keyword evidence="4" id="KW-0560">Oxidoreductase</keyword>
<dbReference type="InterPro" id="IPR032821">
    <property type="entry name" value="PKS_assoc"/>
</dbReference>
<keyword evidence="11" id="KW-1185">Reference proteome</keyword>
<dbReference type="InterPro" id="IPR002328">
    <property type="entry name" value="ADH_Zn_CS"/>
</dbReference>
<dbReference type="Pfam" id="PF14765">
    <property type="entry name" value="PS-DH"/>
    <property type="match status" value="1"/>
</dbReference>
<dbReference type="SMART" id="SM00825">
    <property type="entry name" value="PKS_KS"/>
    <property type="match status" value="1"/>
</dbReference>
<dbReference type="GO" id="GO:0031177">
    <property type="term" value="F:phosphopantetheine binding"/>
    <property type="evidence" value="ECO:0007669"/>
    <property type="project" value="InterPro"/>
</dbReference>
<dbReference type="InterPro" id="IPR056501">
    <property type="entry name" value="NAD-bd_HRPKS_sdrA"/>
</dbReference>
<dbReference type="SUPFAM" id="SSF47336">
    <property type="entry name" value="ACP-like"/>
    <property type="match status" value="1"/>
</dbReference>
<dbReference type="PROSITE" id="PS00012">
    <property type="entry name" value="PHOSPHOPANTETHEINE"/>
    <property type="match status" value="1"/>
</dbReference>
<dbReference type="InterPro" id="IPR014031">
    <property type="entry name" value="Ketoacyl_synth_C"/>
</dbReference>
<evidence type="ECO:0000313" key="10">
    <source>
        <dbReference type="EMBL" id="KAF2839930.1"/>
    </source>
</evidence>
<dbReference type="Gene3D" id="3.90.180.10">
    <property type="entry name" value="Medium-chain alcohol dehydrogenases, catalytic domain"/>
    <property type="match status" value="1"/>
</dbReference>
<dbReference type="InterPro" id="IPR036291">
    <property type="entry name" value="NAD(P)-bd_dom_sf"/>
</dbReference>
<dbReference type="InterPro" id="IPR049900">
    <property type="entry name" value="PKS_mFAS_DH"/>
</dbReference>
<dbReference type="InterPro" id="IPR013968">
    <property type="entry name" value="PKS_KR"/>
</dbReference>
<dbReference type="Pfam" id="PF21089">
    <property type="entry name" value="PKS_DH_N"/>
    <property type="match status" value="1"/>
</dbReference>
<protein>
    <submittedName>
        <fullName evidence="10">Ketoacyl-synt-domain-containing protein</fullName>
    </submittedName>
</protein>
<evidence type="ECO:0000256" key="2">
    <source>
        <dbReference type="ARBA" id="ARBA00022553"/>
    </source>
</evidence>
<dbReference type="InterPro" id="IPR018201">
    <property type="entry name" value="Ketoacyl_synth_AS"/>
</dbReference>
<dbReference type="Gene3D" id="1.10.1200.10">
    <property type="entry name" value="ACP-like"/>
    <property type="match status" value="1"/>
</dbReference>
<feature type="active site" description="Proton donor; for dehydratase activity" evidence="6">
    <location>
        <position position="1189"/>
    </location>
</feature>
<dbReference type="InterPro" id="IPR001227">
    <property type="entry name" value="Ac_transferase_dom_sf"/>
</dbReference>
<dbReference type="PANTHER" id="PTHR43775:SF29">
    <property type="entry name" value="ASPERFURANONE POLYKETIDE SYNTHASE AFOG-RELATED"/>
    <property type="match status" value="1"/>
</dbReference>
<dbReference type="SUPFAM" id="SSF51735">
    <property type="entry name" value="NAD(P)-binding Rossmann-fold domains"/>
    <property type="match status" value="2"/>
</dbReference>
<evidence type="ECO:0000256" key="6">
    <source>
        <dbReference type="PROSITE-ProRule" id="PRU01363"/>
    </source>
</evidence>
<dbReference type="GO" id="GO:0008270">
    <property type="term" value="F:zinc ion binding"/>
    <property type="evidence" value="ECO:0007669"/>
    <property type="project" value="InterPro"/>
</dbReference>
<dbReference type="Pfam" id="PF00698">
    <property type="entry name" value="Acyl_transf_1"/>
    <property type="match status" value="1"/>
</dbReference>
<dbReference type="GO" id="GO:0004315">
    <property type="term" value="F:3-oxoacyl-[acyl-carrier-protein] synthase activity"/>
    <property type="evidence" value="ECO:0007669"/>
    <property type="project" value="InterPro"/>
</dbReference>
<dbReference type="SMART" id="SM00827">
    <property type="entry name" value="PKS_AT"/>
    <property type="match status" value="1"/>
</dbReference>
<dbReference type="Pfam" id="PF08659">
    <property type="entry name" value="KR"/>
    <property type="match status" value="1"/>
</dbReference>
<dbReference type="PROSITE" id="PS50075">
    <property type="entry name" value="CARRIER"/>
    <property type="match status" value="1"/>
</dbReference>
<dbReference type="Proteomes" id="UP000799429">
    <property type="component" value="Unassembled WGS sequence"/>
</dbReference>
<dbReference type="InterPro" id="IPR013154">
    <property type="entry name" value="ADH-like_N"/>
</dbReference>
<dbReference type="InterPro" id="IPR036736">
    <property type="entry name" value="ACP-like_sf"/>
</dbReference>
<dbReference type="InterPro" id="IPR006162">
    <property type="entry name" value="Ppantetheine_attach_site"/>
</dbReference>
<dbReference type="SMART" id="SM00822">
    <property type="entry name" value="PKS_KR"/>
    <property type="match status" value="1"/>
</dbReference>
<dbReference type="InterPro" id="IPR014043">
    <property type="entry name" value="Acyl_transferase_dom"/>
</dbReference>
<dbReference type="SMART" id="SM00823">
    <property type="entry name" value="PKS_PP"/>
    <property type="match status" value="1"/>
</dbReference>
<dbReference type="CDD" id="cd00833">
    <property type="entry name" value="PKS"/>
    <property type="match status" value="1"/>
</dbReference>
<dbReference type="PROSITE" id="PS52019">
    <property type="entry name" value="PKS_MFAS_DH"/>
    <property type="match status" value="1"/>
</dbReference>
<dbReference type="InterPro" id="IPR011032">
    <property type="entry name" value="GroES-like_sf"/>
</dbReference>
<evidence type="ECO:0000259" key="8">
    <source>
        <dbReference type="PROSITE" id="PS52004"/>
    </source>
</evidence>
<dbReference type="PROSITE" id="PS00059">
    <property type="entry name" value="ADH_ZINC"/>
    <property type="match status" value="1"/>
</dbReference>
<evidence type="ECO:0000256" key="4">
    <source>
        <dbReference type="ARBA" id="ARBA00023002"/>
    </source>
</evidence>
<dbReference type="InterPro" id="IPR009081">
    <property type="entry name" value="PP-bd_ACP"/>
</dbReference>
<dbReference type="Gene3D" id="3.30.70.3290">
    <property type="match status" value="1"/>
</dbReference>
<evidence type="ECO:0000256" key="3">
    <source>
        <dbReference type="ARBA" id="ARBA00022679"/>
    </source>
</evidence>
<dbReference type="SMART" id="SM00826">
    <property type="entry name" value="PKS_DH"/>
    <property type="match status" value="1"/>
</dbReference>
<evidence type="ECO:0000256" key="1">
    <source>
        <dbReference type="ARBA" id="ARBA00022450"/>
    </source>
</evidence>
<proteinExistence type="predicted"/>
<dbReference type="Gene3D" id="3.40.366.10">
    <property type="entry name" value="Malonyl-Coenzyme A Acyl Carrier Protein, domain 2"/>
    <property type="match status" value="1"/>
</dbReference>
<dbReference type="InterPro" id="IPR016036">
    <property type="entry name" value="Malonyl_transacylase_ACP-bd"/>
</dbReference>
<dbReference type="GO" id="GO:0030639">
    <property type="term" value="P:polyketide biosynthetic process"/>
    <property type="evidence" value="ECO:0007669"/>
    <property type="project" value="UniProtKB-ARBA"/>
</dbReference>
<keyword evidence="5" id="KW-0511">Multifunctional enzyme</keyword>
<dbReference type="Pfam" id="PF00550">
    <property type="entry name" value="PP-binding"/>
    <property type="match status" value="1"/>
</dbReference>
<dbReference type="PROSITE" id="PS00606">
    <property type="entry name" value="KS3_1"/>
    <property type="match status" value="1"/>
</dbReference>
<dbReference type="Pfam" id="PF00109">
    <property type="entry name" value="ketoacyl-synt"/>
    <property type="match status" value="1"/>
</dbReference>
<organism evidence="10 11">
    <name type="scientific">Patellaria atrata CBS 101060</name>
    <dbReference type="NCBI Taxonomy" id="1346257"/>
    <lineage>
        <taxon>Eukaryota</taxon>
        <taxon>Fungi</taxon>
        <taxon>Dikarya</taxon>
        <taxon>Ascomycota</taxon>
        <taxon>Pezizomycotina</taxon>
        <taxon>Dothideomycetes</taxon>
        <taxon>Dothideomycetes incertae sedis</taxon>
        <taxon>Patellariales</taxon>
        <taxon>Patellariaceae</taxon>
        <taxon>Patellaria</taxon>
    </lineage>
</organism>
<dbReference type="GO" id="GO:0016491">
    <property type="term" value="F:oxidoreductase activity"/>
    <property type="evidence" value="ECO:0007669"/>
    <property type="project" value="UniProtKB-KW"/>
</dbReference>
<dbReference type="PANTHER" id="PTHR43775">
    <property type="entry name" value="FATTY ACID SYNTHASE"/>
    <property type="match status" value="1"/>
</dbReference>
<comment type="caution">
    <text evidence="10">The sequence shown here is derived from an EMBL/GenBank/DDBJ whole genome shotgun (WGS) entry which is preliminary data.</text>
</comment>
<dbReference type="InterPro" id="IPR049552">
    <property type="entry name" value="PKS_DH_N"/>
</dbReference>
<feature type="domain" description="Ketosynthase family 3 (KS3)" evidence="8">
    <location>
        <begin position="9"/>
        <end position="436"/>
    </location>
</feature>
<dbReference type="SMART" id="SM00829">
    <property type="entry name" value="PKS_ER"/>
    <property type="match status" value="1"/>
</dbReference>
<feature type="domain" description="PKS/mFAS DH" evidence="9">
    <location>
        <begin position="961"/>
        <end position="1279"/>
    </location>
</feature>
<evidence type="ECO:0000313" key="11">
    <source>
        <dbReference type="Proteomes" id="UP000799429"/>
    </source>
</evidence>
<feature type="region of interest" description="N-terminal hotdog fold" evidence="6">
    <location>
        <begin position="961"/>
        <end position="1092"/>
    </location>
</feature>
<dbReference type="InterPro" id="IPR049551">
    <property type="entry name" value="PKS_DH_C"/>
</dbReference>
<name>A0A9P4SDT5_9PEZI</name>
<dbReference type="PROSITE" id="PS52004">
    <property type="entry name" value="KS3_2"/>
    <property type="match status" value="1"/>
</dbReference>
<dbReference type="InterPro" id="IPR057326">
    <property type="entry name" value="KR_dom"/>
</dbReference>
<dbReference type="InterPro" id="IPR014030">
    <property type="entry name" value="Ketoacyl_synth_N"/>
</dbReference>
<dbReference type="SUPFAM" id="SSF53901">
    <property type="entry name" value="Thiolase-like"/>
    <property type="match status" value="1"/>
</dbReference>
<dbReference type="Gene3D" id="3.40.47.10">
    <property type="match status" value="1"/>
</dbReference>
<dbReference type="InterPro" id="IPR020807">
    <property type="entry name" value="PKS_DH"/>
</dbReference>
<sequence length="2389" mass="257584">MAMANTDKQEPIAIIGAACRLPGEVSSLGNLWDMVSHEKTGHCKVPADRWDADVWHHPDADRKGSIAVKHGYFLKQDISQFDAPFFSTTAKEAASMDPMKRLLLEVSYESIENAGIPVERLMNSQTGCYVGCMTNDYEMMSLHDIYDVGHVAASATSEAMIANRVSWFFGMKGPSLTLDTACSSSLYALHLACQSLKLKESEMALVAGVNLIINPNTMHQLSAMHMLSPEGISHTFDDRANGYGRGEGIGCLVVKRLSDALRDGDTIRAVIRGTGANADGKTPSITQPSSLAQAELINTTYEAAGLSQSSTQYFESHGTGTPVGDPIELSAIASTLGASRSAAGMGPLYVGSIKPSVGHTEGCSGLAGVFKALVCLEKGMLVPTYGVERINPKLKLSEWNIALPPTRMKWPTKGQRRVSINSFGFGGANAHAILDDAYHYLAERSLEGNHNTIVDEDDGSDSGVSVGPGTPMPECTQNSKRLFVFSTKDQAGIQRVAASYADSIAKSCMDNGDPRYLSNLAYTLSTRRSHFDFRSFSVASTAEELTMTLSKGLPKIKRSSRQDSNLFFVFTGQGAQWPAMGRQLLNNPVFETSIHASQRYLEKLGCKWDAFQELKKTDDSNISLPEYSQTLCTVLQVALVDLLRHWKVTPRATVGHSSGEIAAAYAASYITHADAIKIAYVRGLSSATVTRQGAMLAAGLSQNQALEYLGRVPHESAVVACVNSPSSVTLSGDVEAIDTLEKLISGDGKFARKLKVKTAYHSPHMRAVADGYYERMGQISPVTDTDTDGEGNKTVMFSSLTGKIVSPEELSAQYWVSNMCAPVEFSSAVAALVAHTTQSTSSRKKTPIRWGGIVELGPHAALQGPVQQIITASTNKTAKDAVYTSMIMRGKDANETALAAAGQLWALGYDIDLSAVNSRDGERAALKALADLPAYPWNHSKGFWHEAYITRSNRFPSKSRTDLLGVAEDLQNSAEPRWRNHLRISENPWIEDHQITGTILYPGAGMLVMALEGALQTADPEKQVKGFRFRDIAFMRGLVVTSGDETAVETRLSLQPHKTIPGQFQFTIYSTTTGTSWTKHCNGNIALEYVATSVSEVEDTMIDAEWAQQSELYKRITADSSAEDVDIETFYDHLETIGMEYGPLFRNVVSLTAIPSMHAAHATIIIPDTKSVMPENYEYPHIMHPATMDAIFHPLLAAFNDGKPIEEAAVPFSIEDMYVAADQPHGAGEHFLAYGQQAAKRGGGREIVGDLVVSDNAWSSPKLTIKGFALRQVTSAENADSIATEGFEAIKKCVRVEWKEDVDFIKTGDDVARLREANGSETPHILGQLSLWLDRLAHKKAVRKALLVIDNDSQSPAAREIIRSILHPTCLLDIWNTTQEETPAVTDNSYDVIISVGSRTQESNNDTLVKLQKALSSSGHLVILQSEEEIGDVKSTLQSAGFANTTTFSANSSSNFLIASNNSAVSVKPPSEIYVLLPSSISSAISTLLNTLISLLSDSNVTVRPISFSATSTPDLSGKYVVSLLEVESPLIYSWDESQFTLFKSLVSSAKHLFWVTHGGLLQSWSNGVEFAPAQGLLRVLRNEYPLITLPHLDLSAGFDLNNTENGKLVLDIWQASLVEGAEMEYAELHGAVFVPRAVEDSGFDGELQLADGSAKPVYRSIQGSEVALKIASSTCGGDFLWVTDEGSTSPLDSKDVEVQVEFVGLNASDVVNADDNTSESPQLGHEAVGIVTRCGEQVKSVSVGQRVAVYQGNALKTHIRQNEALVAALPATVLPSEAAGLSCTFIAAQYALLEVARLSRGQTVLLHSAASGLGQAALQVAQFVGADIFALASTKEEKDILVERYGMSPGHIFDPALRNFVTAISLATNGRGVDAILCQKSSPAVVPSLRVLGEFGYFLDLSSDSSNAPQLNLPSSKRNASLVRIDMDRVSKAKPDVINELFQRTFSVFLRTGTIGPIAPTNVISVSNTMQALDILRAQDFGKIVLSLDKNSLVLMPALPAPKLALEKEATYVLAGGLGALGLDIANMMIDNGAGHLVFLSRSGGSKNEKELTDFRSRGVKADAFKCDVNDSQSVANVFEQLRSEGCVVKGLVQCAMVLEDTIFDNMTHAKWSRAILPKTHGSRNLLAHLSPPDSPFFILLSSITGIIGNTAQANYASGNTFEDALAHYARAHLSIPATSIDVGLVSDSSHFTSAGEFGDLDNYLHRYQHGWKGLQTSLDELRVVLEAVMRGSTSNGQEVPAQLVLGLGDNLVREEGSTGFQKDRKFELRVTTADAGASEGCGKGVSVGEMLSKATTVAEASAAVEDNMKAQIALAIGVEVEEVDGQKPLFDFGVDSLKAVEIRNRVLKEMQSDVSVFELLSATPMAELAAKIATRSALVKLNASEDV</sequence>
<dbReference type="Pfam" id="PF02801">
    <property type="entry name" value="Ketoacyl-synt_C"/>
    <property type="match status" value="1"/>
</dbReference>
<evidence type="ECO:0000259" key="9">
    <source>
        <dbReference type="PROSITE" id="PS52019"/>
    </source>
</evidence>
<dbReference type="Pfam" id="PF08240">
    <property type="entry name" value="ADH_N"/>
    <property type="match status" value="1"/>
</dbReference>
<dbReference type="Gene3D" id="3.40.50.720">
    <property type="entry name" value="NAD(P)-binding Rossmann-like Domain"/>
    <property type="match status" value="2"/>
</dbReference>
<dbReference type="SUPFAM" id="SSF50129">
    <property type="entry name" value="GroES-like"/>
    <property type="match status" value="1"/>
</dbReference>
<dbReference type="InterPro" id="IPR020843">
    <property type="entry name" value="ER"/>
</dbReference>
<dbReference type="Pfam" id="PF23114">
    <property type="entry name" value="NAD-bd_HRPKS_sdrA"/>
    <property type="match status" value="1"/>
</dbReference>
<accession>A0A9P4SDT5</accession>
<keyword evidence="1" id="KW-0596">Phosphopantetheine</keyword>
<dbReference type="OrthoDB" id="329835at2759"/>
<dbReference type="Gene3D" id="3.10.129.110">
    <property type="entry name" value="Polyketide synthase dehydratase"/>
    <property type="match status" value="1"/>
</dbReference>
<reference evidence="10" key="1">
    <citation type="journal article" date="2020" name="Stud. Mycol.">
        <title>101 Dothideomycetes genomes: a test case for predicting lifestyles and emergence of pathogens.</title>
        <authorList>
            <person name="Haridas S."/>
            <person name="Albert R."/>
            <person name="Binder M."/>
            <person name="Bloem J."/>
            <person name="Labutti K."/>
            <person name="Salamov A."/>
            <person name="Andreopoulos B."/>
            <person name="Baker S."/>
            <person name="Barry K."/>
            <person name="Bills G."/>
            <person name="Bluhm B."/>
            <person name="Cannon C."/>
            <person name="Castanera R."/>
            <person name="Culley D."/>
            <person name="Daum C."/>
            <person name="Ezra D."/>
            <person name="Gonzalez J."/>
            <person name="Henrissat B."/>
            <person name="Kuo A."/>
            <person name="Liang C."/>
            <person name="Lipzen A."/>
            <person name="Lutzoni F."/>
            <person name="Magnuson J."/>
            <person name="Mondo S."/>
            <person name="Nolan M."/>
            <person name="Ohm R."/>
            <person name="Pangilinan J."/>
            <person name="Park H.-J."/>
            <person name="Ramirez L."/>
            <person name="Alfaro M."/>
            <person name="Sun H."/>
            <person name="Tritt A."/>
            <person name="Yoshinaga Y."/>
            <person name="Zwiers L.-H."/>
            <person name="Turgeon B."/>
            <person name="Goodwin S."/>
            <person name="Spatafora J."/>
            <person name="Crous P."/>
            <person name="Grigoriev I."/>
        </authorList>
    </citation>
    <scope>NUCLEOTIDE SEQUENCE</scope>
    <source>
        <strain evidence="10">CBS 101060</strain>
    </source>
</reference>
<dbReference type="CDD" id="cd05195">
    <property type="entry name" value="enoyl_red"/>
    <property type="match status" value="1"/>
</dbReference>
<evidence type="ECO:0000259" key="7">
    <source>
        <dbReference type="PROSITE" id="PS50075"/>
    </source>
</evidence>
<dbReference type="InterPro" id="IPR016035">
    <property type="entry name" value="Acyl_Trfase/lysoPLipase"/>
</dbReference>
<keyword evidence="3" id="KW-0808">Transferase</keyword>
<feature type="active site" description="Proton acceptor; for dehydratase activity" evidence="6">
    <location>
        <position position="993"/>
    </location>
</feature>
<gene>
    <name evidence="10" type="ORF">M501DRAFT_1016015</name>
</gene>
<dbReference type="InterPro" id="IPR016039">
    <property type="entry name" value="Thiolase-like"/>
</dbReference>
<dbReference type="GO" id="GO:0004312">
    <property type="term" value="F:fatty acid synthase activity"/>
    <property type="evidence" value="ECO:0007669"/>
    <property type="project" value="TreeGrafter"/>
</dbReference>
<dbReference type="EMBL" id="MU006094">
    <property type="protein sequence ID" value="KAF2839930.1"/>
    <property type="molecule type" value="Genomic_DNA"/>
</dbReference>
<dbReference type="InterPro" id="IPR020841">
    <property type="entry name" value="PKS_Beta-ketoAc_synthase_dom"/>
</dbReference>
<feature type="region of interest" description="C-terminal hotdog fold" evidence="6">
    <location>
        <begin position="1122"/>
        <end position="1279"/>
    </location>
</feature>
<evidence type="ECO:0000256" key="5">
    <source>
        <dbReference type="ARBA" id="ARBA00023268"/>
    </source>
</evidence>
<dbReference type="InterPro" id="IPR020806">
    <property type="entry name" value="PKS_PP-bd"/>
</dbReference>
<feature type="domain" description="Carrier" evidence="7">
    <location>
        <begin position="2304"/>
        <end position="2378"/>
    </location>
</feature>
<keyword evidence="2" id="KW-0597">Phosphoprotein</keyword>
<dbReference type="SUPFAM" id="SSF55048">
    <property type="entry name" value="Probable ACP-binding domain of malonyl-CoA ACP transacylase"/>
    <property type="match status" value="1"/>
</dbReference>
<dbReference type="Pfam" id="PF16197">
    <property type="entry name" value="KAsynt_C_assoc"/>
    <property type="match status" value="1"/>
</dbReference>
<dbReference type="InterPro" id="IPR050091">
    <property type="entry name" value="PKS_NRPS_Biosynth_Enz"/>
</dbReference>